<evidence type="ECO:0000256" key="10">
    <source>
        <dbReference type="ARBA" id="ARBA00044051"/>
    </source>
</evidence>
<dbReference type="InterPro" id="IPR036005">
    <property type="entry name" value="Creatinase/aminopeptidase-like"/>
</dbReference>
<keyword evidence="6 18" id="KW-0224">Dipeptidase</keyword>
<keyword evidence="4" id="KW-0479">Metal-binding</keyword>
<dbReference type="SUPFAM" id="SSF53092">
    <property type="entry name" value="Creatinase/prolidase N-terminal domain"/>
    <property type="match status" value="1"/>
</dbReference>
<gene>
    <name evidence="18" type="ORF">QTG54_009923</name>
</gene>
<protein>
    <recommendedName>
        <fullName evidence="11">Xaa-Pro dipeptidase</fullName>
        <ecNumber evidence="10">3.4.13.9</ecNumber>
    </recommendedName>
    <alternativeName>
        <fullName evidence="14">Imidodipeptidase</fullName>
    </alternativeName>
    <alternativeName>
        <fullName evidence="12">Peptidase D</fullName>
    </alternativeName>
    <alternativeName>
        <fullName evidence="13">Proline dipeptidase</fullName>
    </alternativeName>
</protein>
<reference evidence="18" key="1">
    <citation type="submission" date="2023-06" db="EMBL/GenBank/DDBJ databases">
        <title>Survivors Of The Sea: Transcriptome response of Skeletonema marinoi to long-term dormancy.</title>
        <authorList>
            <person name="Pinder M.I.M."/>
            <person name="Kourtchenko O."/>
            <person name="Robertson E.K."/>
            <person name="Larsson T."/>
            <person name="Maumus F."/>
            <person name="Osuna-Cruz C.M."/>
            <person name="Vancaester E."/>
            <person name="Stenow R."/>
            <person name="Vandepoele K."/>
            <person name="Ploug H."/>
            <person name="Bruchert V."/>
            <person name="Godhe A."/>
            <person name="Topel M."/>
        </authorList>
    </citation>
    <scope>NUCLEOTIDE SEQUENCE</scope>
    <source>
        <strain evidence="18">R05AC</strain>
    </source>
</reference>
<dbReference type="GO" id="GO:0006508">
    <property type="term" value="P:proteolysis"/>
    <property type="evidence" value="ECO:0007669"/>
    <property type="project" value="UniProtKB-KW"/>
</dbReference>
<dbReference type="InterPro" id="IPR029149">
    <property type="entry name" value="Creatin/AminoP/Spt16_N"/>
</dbReference>
<feature type="domain" description="Aminopeptidase P N-terminal" evidence="17">
    <location>
        <begin position="49"/>
        <end position="188"/>
    </location>
</feature>
<comment type="caution">
    <text evidence="18">The sequence shown here is derived from an EMBL/GenBank/DDBJ whole genome shotgun (WGS) entry which is preliminary data.</text>
</comment>
<evidence type="ECO:0000313" key="18">
    <source>
        <dbReference type="EMBL" id="KAK1739380.1"/>
    </source>
</evidence>
<evidence type="ECO:0000256" key="9">
    <source>
        <dbReference type="ARBA" id="ARBA00043990"/>
    </source>
</evidence>
<dbReference type="FunFam" id="3.90.230.10:FF:000002">
    <property type="entry name" value="Xaa-Pro aminopeptidase 3"/>
    <property type="match status" value="1"/>
</dbReference>
<evidence type="ECO:0000256" key="14">
    <source>
        <dbReference type="ARBA" id="ARBA00044351"/>
    </source>
</evidence>
<dbReference type="InterPro" id="IPR052433">
    <property type="entry name" value="X-Pro_dipept-like"/>
</dbReference>
<dbReference type="GO" id="GO:0030145">
    <property type="term" value="F:manganese ion binding"/>
    <property type="evidence" value="ECO:0007669"/>
    <property type="project" value="InterPro"/>
</dbReference>
<evidence type="ECO:0000256" key="15">
    <source>
        <dbReference type="ARBA" id="ARBA00048994"/>
    </source>
</evidence>
<dbReference type="GO" id="GO:0070006">
    <property type="term" value="F:metalloaminopeptidase activity"/>
    <property type="evidence" value="ECO:0007669"/>
    <property type="project" value="InterPro"/>
</dbReference>
<dbReference type="AlphaFoldDB" id="A0AAD9DB60"/>
<dbReference type="SUPFAM" id="SSF55920">
    <property type="entry name" value="Creatinase/aminopeptidase"/>
    <property type="match status" value="1"/>
</dbReference>
<keyword evidence="19" id="KW-1185">Reference proteome</keyword>
<comment type="similarity">
    <text evidence="9">Belongs to the peptidase M24B family. Eukaryotic-type prolidase subfamily.</text>
</comment>
<dbReference type="Gene3D" id="3.90.230.10">
    <property type="entry name" value="Creatinase/methionine aminopeptidase superfamily"/>
    <property type="match status" value="1"/>
</dbReference>
<dbReference type="EMBL" id="JATAAI010000018">
    <property type="protein sequence ID" value="KAK1739380.1"/>
    <property type="molecule type" value="Genomic_DNA"/>
</dbReference>
<dbReference type="Pfam" id="PF05195">
    <property type="entry name" value="AMP_N"/>
    <property type="match status" value="1"/>
</dbReference>
<dbReference type="InterPro" id="IPR000994">
    <property type="entry name" value="Pept_M24"/>
</dbReference>
<dbReference type="Gene3D" id="3.40.350.10">
    <property type="entry name" value="Creatinase/prolidase N-terminal domain"/>
    <property type="match status" value="1"/>
</dbReference>
<evidence type="ECO:0000256" key="8">
    <source>
        <dbReference type="ARBA" id="ARBA00023211"/>
    </source>
</evidence>
<dbReference type="GO" id="GO:0102009">
    <property type="term" value="F:proline dipeptidase activity"/>
    <property type="evidence" value="ECO:0007669"/>
    <property type="project" value="UniProtKB-EC"/>
</dbReference>
<sequence length="580" mass="63973">MSSYGARSGAAAGYMMKMPPLADKRAAAEALCSTCSGPIYSQGLNTFKVPMAMFEVNRAKVVQSMLEQDPSAKGLILLEGGKQQTRYDTDHEPVFRQESYFHYLFGASQYSDCFGTLSLPDGEATLFVPTYGVDVATVCGASPDFEFVKVELGLENVHDVVDVKAFVEREMKRLDETEIESSSSDGLNNEEKKGGGEPATKSKLYLLKGLNTDSGNFATPASFEGIDKFRDVRDDESLFRSISESRVFKSSAEIDIMRYTNWVSSMAHVEVMRAAKPGMMEYQLESLFQHHTYTHGGCRHMSYTCICACGPSANILHYGHAGRPNSRLLEDGMIALLDMGAEYKCYASDITCSFPISGSFTDDQKSIYEAVLAAQIKVMAMLKPGVSWLDMHREAEREILKGLIGCGVLDGGGKDLDEVIETMLDADLGAIFMPHGLGHFIGIDTHDVGGYSPGKPARSERPGERKLRTARQLDEGMVVTVEPGCYFIDPLIDAAMSDERQKRFLTERVNDFRGFGGVRLEDDVRITSDGCENLTLCPRAIEEVLDVMSGGSWPPATDVLPEMKRKWATCKEGRMEFLDM</sequence>
<evidence type="ECO:0000313" key="19">
    <source>
        <dbReference type="Proteomes" id="UP001224775"/>
    </source>
</evidence>
<dbReference type="EC" id="3.4.13.9" evidence="10"/>
<keyword evidence="5 18" id="KW-0378">Hydrolase</keyword>
<evidence type="ECO:0000256" key="11">
    <source>
        <dbReference type="ARBA" id="ARBA00044141"/>
    </source>
</evidence>
<proteinExistence type="inferred from homology"/>
<evidence type="ECO:0000256" key="7">
    <source>
        <dbReference type="ARBA" id="ARBA00023049"/>
    </source>
</evidence>
<organism evidence="18 19">
    <name type="scientific">Skeletonema marinoi</name>
    <dbReference type="NCBI Taxonomy" id="267567"/>
    <lineage>
        <taxon>Eukaryota</taxon>
        <taxon>Sar</taxon>
        <taxon>Stramenopiles</taxon>
        <taxon>Ochrophyta</taxon>
        <taxon>Bacillariophyta</taxon>
        <taxon>Coscinodiscophyceae</taxon>
        <taxon>Thalassiosirophycidae</taxon>
        <taxon>Thalassiosirales</taxon>
        <taxon>Skeletonemataceae</taxon>
        <taxon>Skeletonema</taxon>
        <taxon>Skeletonema marinoi-dohrnii complex</taxon>
    </lineage>
</organism>
<comment type="subunit">
    <text evidence="2">Homodimer.</text>
</comment>
<evidence type="ECO:0000259" key="17">
    <source>
        <dbReference type="SMART" id="SM01011"/>
    </source>
</evidence>
<evidence type="ECO:0000256" key="4">
    <source>
        <dbReference type="ARBA" id="ARBA00022723"/>
    </source>
</evidence>
<dbReference type="PANTHER" id="PTHR48480:SF2">
    <property type="entry name" value="PEPTIDASE D"/>
    <property type="match status" value="1"/>
</dbReference>
<evidence type="ECO:0000256" key="6">
    <source>
        <dbReference type="ARBA" id="ARBA00022997"/>
    </source>
</evidence>
<feature type="region of interest" description="Disordered" evidence="16">
    <location>
        <begin position="177"/>
        <end position="199"/>
    </location>
</feature>
<keyword evidence="8" id="KW-0464">Manganese</keyword>
<dbReference type="PANTHER" id="PTHR48480">
    <property type="match status" value="1"/>
</dbReference>
<evidence type="ECO:0000256" key="5">
    <source>
        <dbReference type="ARBA" id="ARBA00022801"/>
    </source>
</evidence>
<evidence type="ECO:0000256" key="1">
    <source>
        <dbReference type="ARBA" id="ARBA00001936"/>
    </source>
</evidence>
<dbReference type="SMART" id="SM01011">
    <property type="entry name" value="AMP_N"/>
    <property type="match status" value="1"/>
</dbReference>
<dbReference type="Pfam" id="PF00557">
    <property type="entry name" value="Peptidase_M24"/>
    <property type="match status" value="1"/>
</dbReference>
<comment type="cofactor">
    <cofactor evidence="1">
        <name>Mn(2+)</name>
        <dbReference type="ChEBI" id="CHEBI:29035"/>
    </cofactor>
</comment>
<keyword evidence="3" id="KW-0645">Protease</keyword>
<evidence type="ECO:0000256" key="2">
    <source>
        <dbReference type="ARBA" id="ARBA00011738"/>
    </source>
</evidence>
<dbReference type="Proteomes" id="UP001224775">
    <property type="component" value="Unassembled WGS sequence"/>
</dbReference>
<comment type="catalytic activity">
    <reaction evidence="15">
        <text>Xaa-L-Pro dipeptide + H2O = an L-alpha-amino acid + L-proline</text>
        <dbReference type="Rhea" id="RHEA:76407"/>
        <dbReference type="ChEBI" id="CHEBI:15377"/>
        <dbReference type="ChEBI" id="CHEBI:59869"/>
        <dbReference type="ChEBI" id="CHEBI:60039"/>
        <dbReference type="ChEBI" id="CHEBI:195196"/>
        <dbReference type="EC" id="3.4.13.9"/>
    </reaction>
</comment>
<name>A0AAD9DB60_9STRA</name>
<evidence type="ECO:0000256" key="13">
    <source>
        <dbReference type="ARBA" id="ARBA00044284"/>
    </source>
</evidence>
<accession>A0AAD9DB60</accession>
<dbReference type="InterPro" id="IPR007865">
    <property type="entry name" value="Aminopep_P_N"/>
</dbReference>
<evidence type="ECO:0000256" key="16">
    <source>
        <dbReference type="SAM" id="MobiDB-lite"/>
    </source>
</evidence>
<keyword evidence="7" id="KW-0482">Metalloprotease</keyword>
<evidence type="ECO:0000256" key="12">
    <source>
        <dbReference type="ARBA" id="ARBA00044252"/>
    </source>
</evidence>
<evidence type="ECO:0000256" key="3">
    <source>
        <dbReference type="ARBA" id="ARBA00022670"/>
    </source>
</evidence>
<dbReference type="CDD" id="cd01087">
    <property type="entry name" value="Prolidase"/>
    <property type="match status" value="1"/>
</dbReference>